<accession>A0A2V3JDS3</accession>
<dbReference type="GO" id="GO:0005634">
    <property type="term" value="C:nucleus"/>
    <property type="evidence" value="ECO:0007669"/>
    <property type="project" value="TreeGrafter"/>
</dbReference>
<comment type="caution">
    <text evidence="6">The sequence shown here is derived from an EMBL/GenBank/DDBJ whole genome shotgun (WGS) entry which is preliminary data.</text>
</comment>
<keyword evidence="2" id="KW-0479">Metal-binding</keyword>
<evidence type="ECO:0000256" key="4">
    <source>
        <dbReference type="SAM" id="MobiDB-lite"/>
    </source>
</evidence>
<reference evidence="6 7" key="1">
    <citation type="journal article" date="2018" name="Mol. Biol. Evol.">
        <title>Analysis of the draft genome of the red seaweed Gracilariopsis chorda provides insights into genome size evolution in Rhodophyta.</title>
        <authorList>
            <person name="Lee J."/>
            <person name="Yang E.C."/>
            <person name="Graf L."/>
            <person name="Yang J.H."/>
            <person name="Qiu H."/>
            <person name="Zel Zion U."/>
            <person name="Chan C.X."/>
            <person name="Stephens T.G."/>
            <person name="Weber A.P.M."/>
            <person name="Boo G.H."/>
            <person name="Boo S.M."/>
            <person name="Kim K.M."/>
            <person name="Shin Y."/>
            <person name="Jung M."/>
            <person name="Lee S.J."/>
            <person name="Yim H.S."/>
            <person name="Lee J.H."/>
            <person name="Bhattacharya D."/>
            <person name="Yoon H.S."/>
        </authorList>
    </citation>
    <scope>NUCLEOTIDE SEQUENCE [LARGE SCALE GENOMIC DNA]</scope>
    <source>
        <strain evidence="6 7">SKKU-2015</strain>
        <tissue evidence="6">Whole body</tissue>
    </source>
</reference>
<dbReference type="AlphaFoldDB" id="A0A2V3JDS3"/>
<dbReference type="SMART" id="SM00460">
    <property type="entry name" value="TGc"/>
    <property type="match status" value="1"/>
</dbReference>
<evidence type="ECO:0000256" key="2">
    <source>
        <dbReference type="ARBA" id="ARBA00022723"/>
    </source>
</evidence>
<dbReference type="GO" id="GO:0006516">
    <property type="term" value="P:glycoprotein catabolic process"/>
    <property type="evidence" value="ECO:0007669"/>
    <property type="project" value="TreeGrafter"/>
</dbReference>
<evidence type="ECO:0000313" key="6">
    <source>
        <dbReference type="EMBL" id="PXF50120.1"/>
    </source>
</evidence>
<evidence type="ECO:0000256" key="1">
    <source>
        <dbReference type="ARBA" id="ARBA00009390"/>
    </source>
</evidence>
<dbReference type="InterPro" id="IPR038765">
    <property type="entry name" value="Papain-like_cys_pep_sf"/>
</dbReference>
<dbReference type="InterPro" id="IPR029071">
    <property type="entry name" value="Ubiquitin-like_domsf"/>
</dbReference>
<dbReference type="InterPro" id="IPR050883">
    <property type="entry name" value="PNGase"/>
</dbReference>
<evidence type="ECO:0000313" key="7">
    <source>
        <dbReference type="Proteomes" id="UP000247409"/>
    </source>
</evidence>
<feature type="domain" description="Transglutaminase-like" evidence="5">
    <location>
        <begin position="253"/>
        <end position="310"/>
    </location>
</feature>
<dbReference type="EMBL" id="NBIV01000001">
    <property type="protein sequence ID" value="PXF50120.1"/>
    <property type="molecule type" value="Genomic_DNA"/>
</dbReference>
<dbReference type="STRING" id="448386.A0A2V3JDS3"/>
<gene>
    <name evidence="6" type="ORF">BWQ96_00280</name>
</gene>
<name>A0A2V3JDS3_9FLOR</name>
<dbReference type="SUPFAM" id="SSF54001">
    <property type="entry name" value="Cysteine proteinases"/>
    <property type="match status" value="1"/>
</dbReference>
<dbReference type="GO" id="GO:0000224">
    <property type="term" value="F:peptide-N4-(N-acetyl-beta-glucosaminyl)asparagine amidase activity"/>
    <property type="evidence" value="ECO:0007669"/>
    <property type="project" value="TreeGrafter"/>
</dbReference>
<dbReference type="SUPFAM" id="SSF54236">
    <property type="entry name" value="Ubiquitin-like"/>
    <property type="match status" value="1"/>
</dbReference>
<sequence length="438" mass="49364">MGNPTALNVLPDQSIPDGKPMTVEVELDHTTLLDLRYQLFSLTDIPPESIYLHLNDTVIHPHDETDGSRSLLDAGISESTPLFYSKSCVTESSNTQSKQSVSLEDVQRALKQRLKISPSVSPADPATTEFLARVQKYRDAILTYEDETLHLKALKVIPVGELNILAEESFKKKEHPTIRHALFKQLLHWFKHSFYKWFDKPGCWSCGKETKLIDVLQPSPSEAEYKASRTELFGCASCGAESRFPRYNDVGKLLETRKGRCGEWAQTFTLSARALGFRVRAVHDWTDHVWTEVYLPDDVSGRWIHADSCEDIMDEPLLYEKGWGKKLNYCIATGVDVVLDVTRKYTEDFEKLKERRTLADEGLLQSGLRALHEETVARRGVLEQTAAKARYARELAELNGKGRTGTDVELPGRQSGSAAWVEARGEDGSGNKKGKERH</sequence>
<dbReference type="InterPro" id="IPR002931">
    <property type="entry name" value="Transglutaminase-like"/>
</dbReference>
<keyword evidence="3" id="KW-0862">Zinc</keyword>
<dbReference type="Proteomes" id="UP000247409">
    <property type="component" value="Unassembled WGS sequence"/>
</dbReference>
<dbReference type="Gene3D" id="3.10.620.30">
    <property type="match status" value="1"/>
</dbReference>
<evidence type="ECO:0000256" key="3">
    <source>
        <dbReference type="ARBA" id="ARBA00022833"/>
    </source>
</evidence>
<evidence type="ECO:0000259" key="5">
    <source>
        <dbReference type="SMART" id="SM00460"/>
    </source>
</evidence>
<dbReference type="PANTHER" id="PTHR12143">
    <property type="entry name" value="PEPTIDE N-GLYCANASE PNGASE -RELATED"/>
    <property type="match status" value="1"/>
</dbReference>
<dbReference type="GO" id="GO:0005829">
    <property type="term" value="C:cytosol"/>
    <property type="evidence" value="ECO:0007669"/>
    <property type="project" value="TreeGrafter"/>
</dbReference>
<protein>
    <submittedName>
        <fullName evidence="6">Peptide-N(4)-(N-acetyl-beta-glucosaminyl)asparagine amidase</fullName>
    </submittedName>
</protein>
<dbReference type="Gene3D" id="2.20.25.10">
    <property type="match status" value="1"/>
</dbReference>
<organism evidence="6 7">
    <name type="scientific">Gracilariopsis chorda</name>
    <dbReference type="NCBI Taxonomy" id="448386"/>
    <lineage>
        <taxon>Eukaryota</taxon>
        <taxon>Rhodophyta</taxon>
        <taxon>Florideophyceae</taxon>
        <taxon>Rhodymeniophycidae</taxon>
        <taxon>Gracilariales</taxon>
        <taxon>Gracilariaceae</taxon>
        <taxon>Gracilariopsis</taxon>
    </lineage>
</organism>
<comment type="similarity">
    <text evidence="1">Belongs to the transglutaminase-like superfamily. PNGase family.</text>
</comment>
<feature type="region of interest" description="Disordered" evidence="4">
    <location>
        <begin position="401"/>
        <end position="438"/>
    </location>
</feature>
<proteinExistence type="inferred from homology"/>
<dbReference type="GO" id="GO:0046872">
    <property type="term" value="F:metal ion binding"/>
    <property type="evidence" value="ECO:0007669"/>
    <property type="project" value="UniProtKB-KW"/>
</dbReference>
<dbReference type="OrthoDB" id="409136at2759"/>
<dbReference type="Pfam" id="PF01841">
    <property type="entry name" value="Transglut_core"/>
    <property type="match status" value="1"/>
</dbReference>
<dbReference type="PANTHER" id="PTHR12143:SF19">
    <property type="entry name" value="PEPTIDE-N(4)-(N-ACETYL-BETA-GLUCOSAMINYL)ASPARAGINE AMIDASE"/>
    <property type="match status" value="1"/>
</dbReference>
<keyword evidence="7" id="KW-1185">Reference proteome</keyword>